<protein>
    <submittedName>
        <fullName evidence="2">Uncharacterized protein</fullName>
    </submittedName>
</protein>
<feature type="compositionally biased region" description="Polar residues" evidence="1">
    <location>
        <begin position="12"/>
        <end position="28"/>
    </location>
</feature>
<evidence type="ECO:0000313" key="2">
    <source>
        <dbReference type="EnsemblMetazoa" id="CLYHEMP026243.1"/>
    </source>
</evidence>
<feature type="region of interest" description="Disordered" evidence="1">
    <location>
        <begin position="1"/>
        <end position="56"/>
    </location>
</feature>
<organism evidence="2 3">
    <name type="scientific">Clytia hemisphaerica</name>
    <dbReference type="NCBI Taxonomy" id="252671"/>
    <lineage>
        <taxon>Eukaryota</taxon>
        <taxon>Metazoa</taxon>
        <taxon>Cnidaria</taxon>
        <taxon>Hydrozoa</taxon>
        <taxon>Hydroidolina</taxon>
        <taxon>Leptothecata</taxon>
        <taxon>Obeliida</taxon>
        <taxon>Clytiidae</taxon>
        <taxon>Clytia</taxon>
    </lineage>
</organism>
<dbReference type="EnsemblMetazoa" id="CLYHEMT026243.1">
    <property type="protein sequence ID" value="CLYHEMP026243.1"/>
    <property type="gene ID" value="CLYHEMG026243"/>
</dbReference>
<name>A0A7M5XN87_9CNID</name>
<reference evidence="2" key="1">
    <citation type="submission" date="2021-01" db="UniProtKB">
        <authorList>
            <consortium name="EnsemblMetazoa"/>
        </authorList>
    </citation>
    <scope>IDENTIFICATION</scope>
</reference>
<evidence type="ECO:0000313" key="3">
    <source>
        <dbReference type="Proteomes" id="UP000594262"/>
    </source>
</evidence>
<keyword evidence="3" id="KW-1185">Reference proteome</keyword>
<feature type="compositionally biased region" description="Low complexity" evidence="1">
    <location>
        <begin position="36"/>
        <end position="47"/>
    </location>
</feature>
<dbReference type="Proteomes" id="UP000594262">
    <property type="component" value="Unplaced"/>
</dbReference>
<proteinExistence type="predicted"/>
<sequence>ADEVEFLEGDISSAQAVSTDAQSVSTGNRAVEGDDNSSTSTDSQSVSAGNKDFPGHSTEEELVFSDLLHEEPMSDNLLKKLHRRLSKFTKDDFDKEWPIIKNALVKIAEGKTQSYRRHDVYHRKRTHHFSDGKQVLKHHLGYFHFVSLNDELREHIPIVMRNHFPDTQLDYVMDVLEPAAYKFFLVSKCDVSCEEVQYYVENYASNVSVFDEADTVTEDIDDETAGNHVHRPSDAKELIKKKALKDLKELEAVIDGKERKADWHQTKVSRSLTLKLLYISRSMIQNMKFISSQWGSLLDEHRIGFDVKMAAQDAYQIVRYMIKRYKKEDTTDNHRAFNRMLDEARMFYRRSRELQNKIHS</sequence>
<accession>A0A7M5XN87</accession>
<dbReference type="AlphaFoldDB" id="A0A7M5XN87"/>
<evidence type="ECO:0000256" key="1">
    <source>
        <dbReference type="SAM" id="MobiDB-lite"/>
    </source>
</evidence>